<evidence type="ECO:0000259" key="11">
    <source>
        <dbReference type="PROSITE" id="PS50113"/>
    </source>
</evidence>
<keyword evidence="13" id="KW-1185">Reference proteome</keyword>
<name>A0A1M5FCW0_9BACE</name>
<dbReference type="Gene3D" id="3.30.565.10">
    <property type="entry name" value="Histidine kinase-like ATPase, C-terminal domain"/>
    <property type="match status" value="1"/>
</dbReference>
<dbReference type="InterPro" id="IPR004358">
    <property type="entry name" value="Sig_transdc_His_kin-like_C"/>
</dbReference>
<dbReference type="SUPFAM" id="SSF52172">
    <property type="entry name" value="CheY-like"/>
    <property type="match status" value="1"/>
</dbReference>
<dbReference type="OrthoDB" id="9796457at2"/>
<evidence type="ECO:0000313" key="13">
    <source>
        <dbReference type="Proteomes" id="UP000184509"/>
    </source>
</evidence>
<gene>
    <name evidence="12" type="ORF">SAMN05444405_11654</name>
</gene>
<dbReference type="EMBL" id="FQTV01000016">
    <property type="protein sequence ID" value="SHF89393.1"/>
    <property type="molecule type" value="Genomic_DNA"/>
</dbReference>
<dbReference type="Gene3D" id="3.30.450.20">
    <property type="entry name" value="PAS domain"/>
    <property type="match status" value="2"/>
</dbReference>
<dbReference type="InterPro" id="IPR003594">
    <property type="entry name" value="HATPase_dom"/>
</dbReference>
<keyword evidence="3 6" id="KW-0597">Phosphoprotein</keyword>
<reference evidence="12 13" key="1">
    <citation type="submission" date="2016-11" db="EMBL/GenBank/DDBJ databases">
        <authorList>
            <person name="Jaros S."/>
            <person name="Januszkiewicz K."/>
            <person name="Wedrychowicz H."/>
        </authorList>
    </citation>
    <scope>NUCLEOTIDE SEQUENCE [LARGE SCALE GENOMIC DNA]</scope>
    <source>
        <strain evidence="12 13">DSM 26991</strain>
    </source>
</reference>
<feature type="domain" description="PAS" evidence="10">
    <location>
        <begin position="396"/>
        <end position="467"/>
    </location>
</feature>
<dbReference type="CDD" id="cd16922">
    <property type="entry name" value="HATPase_EvgS-ArcB-TorS-like"/>
    <property type="match status" value="1"/>
</dbReference>
<dbReference type="InterPro" id="IPR013656">
    <property type="entry name" value="PAS_4"/>
</dbReference>
<dbReference type="SUPFAM" id="SSF55874">
    <property type="entry name" value="ATPase domain of HSP90 chaperone/DNA topoisomerase II/histidine kinase"/>
    <property type="match status" value="1"/>
</dbReference>
<evidence type="ECO:0000256" key="4">
    <source>
        <dbReference type="ARBA" id="ARBA00022679"/>
    </source>
</evidence>
<dbReference type="PROSITE" id="PS50109">
    <property type="entry name" value="HIS_KIN"/>
    <property type="match status" value="1"/>
</dbReference>
<dbReference type="Proteomes" id="UP000184509">
    <property type="component" value="Unassembled WGS sequence"/>
</dbReference>
<dbReference type="CDD" id="cd17546">
    <property type="entry name" value="REC_hyHK_CKI1_RcsC-like"/>
    <property type="match status" value="1"/>
</dbReference>
<dbReference type="InterPro" id="IPR011006">
    <property type="entry name" value="CheY-like_superfamily"/>
</dbReference>
<dbReference type="SMART" id="SM00448">
    <property type="entry name" value="REC"/>
    <property type="match status" value="1"/>
</dbReference>
<dbReference type="GO" id="GO:0005886">
    <property type="term" value="C:plasma membrane"/>
    <property type="evidence" value="ECO:0007669"/>
    <property type="project" value="TreeGrafter"/>
</dbReference>
<dbReference type="Gene3D" id="3.40.50.2300">
    <property type="match status" value="1"/>
</dbReference>
<dbReference type="InterPro" id="IPR035965">
    <property type="entry name" value="PAS-like_dom_sf"/>
</dbReference>
<dbReference type="InterPro" id="IPR000014">
    <property type="entry name" value="PAS"/>
</dbReference>
<dbReference type="STRING" id="1297750.SAMN05444405_11654"/>
<dbReference type="SMART" id="SM00388">
    <property type="entry name" value="HisKA"/>
    <property type="match status" value="1"/>
</dbReference>
<dbReference type="EC" id="2.7.13.3" evidence="2"/>
<protein>
    <recommendedName>
        <fullName evidence="2">histidine kinase</fullName>
        <ecNumber evidence="2">2.7.13.3</ecNumber>
    </recommendedName>
</protein>
<keyword evidence="7" id="KW-0472">Membrane</keyword>
<dbReference type="Pfam" id="PF08448">
    <property type="entry name" value="PAS_4"/>
    <property type="match status" value="1"/>
</dbReference>
<dbReference type="Gene3D" id="1.10.287.130">
    <property type="match status" value="1"/>
</dbReference>
<evidence type="ECO:0000256" key="5">
    <source>
        <dbReference type="ARBA" id="ARBA00022777"/>
    </source>
</evidence>
<feature type="domain" description="PAC" evidence="11">
    <location>
        <begin position="600"/>
        <end position="653"/>
    </location>
</feature>
<dbReference type="InterPro" id="IPR003661">
    <property type="entry name" value="HisK_dim/P_dom"/>
</dbReference>
<dbReference type="PROSITE" id="PS50113">
    <property type="entry name" value="PAC"/>
    <property type="match status" value="1"/>
</dbReference>
<dbReference type="GO" id="GO:0000155">
    <property type="term" value="F:phosphorelay sensor kinase activity"/>
    <property type="evidence" value="ECO:0007669"/>
    <property type="project" value="InterPro"/>
</dbReference>
<dbReference type="PANTHER" id="PTHR43047">
    <property type="entry name" value="TWO-COMPONENT HISTIDINE PROTEIN KINASE"/>
    <property type="match status" value="1"/>
</dbReference>
<dbReference type="InterPro" id="IPR000700">
    <property type="entry name" value="PAS-assoc_C"/>
</dbReference>
<evidence type="ECO:0000256" key="7">
    <source>
        <dbReference type="SAM" id="Phobius"/>
    </source>
</evidence>
<dbReference type="GO" id="GO:0009927">
    <property type="term" value="F:histidine phosphotransfer kinase activity"/>
    <property type="evidence" value="ECO:0007669"/>
    <property type="project" value="TreeGrafter"/>
</dbReference>
<dbReference type="Pfam" id="PF02518">
    <property type="entry name" value="HATPase_c"/>
    <property type="match status" value="1"/>
</dbReference>
<dbReference type="PRINTS" id="PR00344">
    <property type="entry name" value="BCTRLSENSOR"/>
</dbReference>
<evidence type="ECO:0000313" key="12">
    <source>
        <dbReference type="EMBL" id="SHF89393.1"/>
    </source>
</evidence>
<evidence type="ECO:0000259" key="9">
    <source>
        <dbReference type="PROSITE" id="PS50110"/>
    </source>
</evidence>
<feature type="modified residue" description="4-aspartylphosphate" evidence="6">
    <location>
        <position position="956"/>
    </location>
</feature>
<dbReference type="Pfam" id="PF00512">
    <property type="entry name" value="HisKA"/>
    <property type="match status" value="1"/>
</dbReference>
<dbReference type="SUPFAM" id="SSF55785">
    <property type="entry name" value="PYP-like sensor domain (PAS domain)"/>
    <property type="match status" value="2"/>
</dbReference>
<organism evidence="12 13">
    <name type="scientific">Bacteroides luti</name>
    <dbReference type="NCBI Taxonomy" id="1297750"/>
    <lineage>
        <taxon>Bacteria</taxon>
        <taxon>Pseudomonadati</taxon>
        <taxon>Bacteroidota</taxon>
        <taxon>Bacteroidia</taxon>
        <taxon>Bacteroidales</taxon>
        <taxon>Bacteroidaceae</taxon>
        <taxon>Bacteroides</taxon>
    </lineage>
</organism>
<evidence type="ECO:0000259" key="8">
    <source>
        <dbReference type="PROSITE" id="PS50109"/>
    </source>
</evidence>
<dbReference type="PROSITE" id="PS50112">
    <property type="entry name" value="PAS"/>
    <property type="match status" value="1"/>
</dbReference>
<evidence type="ECO:0000256" key="6">
    <source>
        <dbReference type="PROSITE-ProRule" id="PRU00169"/>
    </source>
</evidence>
<dbReference type="FunFam" id="3.30.565.10:FF:000006">
    <property type="entry name" value="Sensor histidine kinase WalK"/>
    <property type="match status" value="1"/>
</dbReference>
<feature type="transmembrane region" description="Helical" evidence="7">
    <location>
        <begin position="362"/>
        <end position="386"/>
    </location>
</feature>
<evidence type="ECO:0000256" key="2">
    <source>
        <dbReference type="ARBA" id="ARBA00012438"/>
    </source>
</evidence>
<dbReference type="SMART" id="SM00387">
    <property type="entry name" value="HATPase_c"/>
    <property type="match status" value="1"/>
</dbReference>
<keyword evidence="5" id="KW-0418">Kinase</keyword>
<dbReference type="NCBIfam" id="TIGR00229">
    <property type="entry name" value="sensory_box"/>
    <property type="match status" value="1"/>
</dbReference>
<dbReference type="Pfam" id="PF00072">
    <property type="entry name" value="Response_reg"/>
    <property type="match status" value="1"/>
</dbReference>
<dbReference type="AlphaFoldDB" id="A0A1M5FCW0"/>
<dbReference type="InterPro" id="IPR036890">
    <property type="entry name" value="HATPase_C_sf"/>
</dbReference>
<evidence type="ECO:0000259" key="10">
    <source>
        <dbReference type="PROSITE" id="PS50112"/>
    </source>
</evidence>
<feature type="domain" description="Response regulatory" evidence="9">
    <location>
        <begin position="908"/>
        <end position="1021"/>
    </location>
</feature>
<evidence type="ECO:0000256" key="1">
    <source>
        <dbReference type="ARBA" id="ARBA00000085"/>
    </source>
</evidence>
<proteinExistence type="predicted"/>
<dbReference type="PROSITE" id="PS50110">
    <property type="entry name" value="RESPONSE_REGULATORY"/>
    <property type="match status" value="1"/>
</dbReference>
<comment type="catalytic activity">
    <reaction evidence="1">
        <text>ATP + protein L-histidine = ADP + protein N-phospho-L-histidine.</text>
        <dbReference type="EC" id="2.7.13.3"/>
    </reaction>
</comment>
<feature type="domain" description="Histidine kinase" evidence="8">
    <location>
        <begin position="671"/>
        <end position="882"/>
    </location>
</feature>
<keyword evidence="4" id="KW-0808">Transferase</keyword>
<keyword evidence="7" id="KW-0812">Transmembrane</keyword>
<dbReference type="CDD" id="cd00082">
    <property type="entry name" value="HisKA"/>
    <property type="match status" value="1"/>
</dbReference>
<keyword evidence="7" id="KW-1133">Transmembrane helix</keyword>
<dbReference type="InterPro" id="IPR036097">
    <property type="entry name" value="HisK_dim/P_sf"/>
</dbReference>
<dbReference type="InterPro" id="IPR001789">
    <property type="entry name" value="Sig_transdc_resp-reg_receiver"/>
</dbReference>
<dbReference type="CDD" id="cd00130">
    <property type="entry name" value="PAS"/>
    <property type="match status" value="1"/>
</dbReference>
<sequence>MTQYRFFYSFLLFFLFFLTRIEALPAPIKDYVLIINSYNEGNLWAEKIQDKIIKSIDNKKNISVGIEYLDNCRFSSMKDVSHRADSLYRDYKIKPKAVVVIGEAGWIVYRNTLPESWKEIPIVLTSAKRYTTSLENLISGKEIDSKMLIPYKEAAKGFNVTGVFHPVHIKQTIQLMKKLMPKMTKIAFISDKRYTSTYNRFLFKYIRKKYFPDLKEISLCQKDLSTNKLLNSLSEMDKNTGLLYHGWYEDGNTGISSNNRTEKMISSFTDLPMFGLTDFGDDLGDFAGGYYSTSEDYGNKSGEILNMVLNGKKANEIPFQLAPFPRAHLNYRNLIQTGLDKKYYPSDAVYLHKPASFFEENIILIISLVSILLICFSILLSKIWFLKKEKNTNEKMKLFFTNILDNIPVAICVRDFTDNKFIYWNKRMEDITLIKPKEAIGKTNKELFSPEIYRKHQEIDKRLMKEGHSISYEEEFLFSDNKLHSINISKALIKTDKDPAYMLFSGWDVTELKTIQRKFQTANNQLAMVMDAGEIISWIWDVRGGTITFDYDYQKNEDYLPEMKSLTKPLEDVLSLTHPDDVERAFITFSNFLEGKSDRVDLDLRVNFYGNGYEWYELQGMVTERDKDGSILFVTGSGINITKRKQTEQALFEAKEKAEESNRLKSAFLANMSHEIRTPLNAIVGFSRILADINSGEMENQFAGIIESNNNLLLQLINDILDLSKIEAGTLEFVYSNVDINTLFDEIEQSSAMKVDQNAVKIVFKDKLPKCVIHTERNRLSQVISNFISNSIKFTEQGSITFGYTLSEEKLRFYVTDTGCGIPKNKQSSVFDRFVKLNTFAQGTGLGLSICASIVYKLGGEIGVDSEEGIGSTFWFTIPYKPVDTDEEEYFDDSDKKSVLKSNAEKVTLLVAEDDNSNYKLMEAILGKDYELIHAWNGEEAVKLYNNHQPDLILTDIKMPVMDGYELVQKIRMHSKEIPVIAVTAYASEEDRSKISEGGFNDFVAKPINALLLKEKINALLNNN</sequence>
<dbReference type="PANTHER" id="PTHR43047:SF72">
    <property type="entry name" value="OSMOSENSING HISTIDINE PROTEIN KINASE SLN1"/>
    <property type="match status" value="1"/>
</dbReference>
<dbReference type="InterPro" id="IPR005467">
    <property type="entry name" value="His_kinase_dom"/>
</dbReference>
<dbReference type="SMART" id="SM00091">
    <property type="entry name" value="PAS"/>
    <property type="match status" value="2"/>
</dbReference>
<dbReference type="SUPFAM" id="SSF47384">
    <property type="entry name" value="Homodimeric domain of signal transducing histidine kinase"/>
    <property type="match status" value="1"/>
</dbReference>
<dbReference type="RefSeq" id="WP_073403317.1">
    <property type="nucleotide sequence ID" value="NZ_FQTV01000016.1"/>
</dbReference>
<evidence type="ECO:0000256" key="3">
    <source>
        <dbReference type="ARBA" id="ARBA00022553"/>
    </source>
</evidence>
<accession>A0A1M5FCW0</accession>